<dbReference type="SUPFAM" id="SSF69118">
    <property type="entry name" value="AhpD-like"/>
    <property type="match status" value="1"/>
</dbReference>
<feature type="domain" description="Carboxymuconolactone decarboxylase-like" evidence="1">
    <location>
        <begin position="2"/>
        <end position="44"/>
    </location>
</feature>
<comment type="caution">
    <text evidence="2">The sequence shown here is derived from an EMBL/GenBank/DDBJ whole genome shotgun (WGS) entry which is preliminary data.</text>
</comment>
<sequence length="76" mass="8269">MDPKTKQLLYISKFAAIDCIPAIKPYLPHAVKAGASKEEIMTAYISNVPSRSLIHALPKLKEVSDSLDEILISSSA</sequence>
<keyword evidence="3" id="KW-1185">Reference proteome</keyword>
<gene>
    <name evidence="2" type="ORF">DFP95_12056</name>
</gene>
<dbReference type="InterPro" id="IPR003779">
    <property type="entry name" value="CMD-like"/>
</dbReference>
<protein>
    <submittedName>
        <fullName evidence="2">Carboxymuconolactone decarboxylase family protein</fullName>
    </submittedName>
</protein>
<evidence type="ECO:0000259" key="1">
    <source>
        <dbReference type="Pfam" id="PF02627"/>
    </source>
</evidence>
<dbReference type="Pfam" id="PF02627">
    <property type="entry name" value="CMD"/>
    <property type="match status" value="1"/>
</dbReference>
<evidence type="ECO:0000313" key="3">
    <source>
        <dbReference type="Proteomes" id="UP000256869"/>
    </source>
</evidence>
<dbReference type="EMBL" id="QRDY01000020">
    <property type="protein sequence ID" value="RED54962.1"/>
    <property type="molecule type" value="Genomic_DNA"/>
</dbReference>
<dbReference type="InterPro" id="IPR029032">
    <property type="entry name" value="AhpD-like"/>
</dbReference>
<dbReference type="Gene3D" id="1.20.1290.10">
    <property type="entry name" value="AhpD-like"/>
    <property type="match status" value="1"/>
</dbReference>
<name>A0A3D9HZL5_9BACL</name>
<dbReference type="Proteomes" id="UP000256869">
    <property type="component" value="Unassembled WGS sequence"/>
</dbReference>
<dbReference type="AlphaFoldDB" id="A0A3D9HZL5"/>
<reference evidence="2 3" key="1">
    <citation type="submission" date="2018-07" db="EMBL/GenBank/DDBJ databases">
        <title>Genomic Encyclopedia of Type Strains, Phase III (KMG-III): the genomes of soil and plant-associated and newly described type strains.</title>
        <authorList>
            <person name="Whitman W."/>
        </authorList>
    </citation>
    <scope>NUCLEOTIDE SEQUENCE [LARGE SCALE GENOMIC DNA]</scope>
    <source>
        <strain evidence="2 3">CECT 8236</strain>
    </source>
</reference>
<accession>A0A3D9HZL5</accession>
<proteinExistence type="predicted"/>
<dbReference type="GO" id="GO:0051920">
    <property type="term" value="F:peroxiredoxin activity"/>
    <property type="evidence" value="ECO:0007669"/>
    <property type="project" value="InterPro"/>
</dbReference>
<evidence type="ECO:0000313" key="2">
    <source>
        <dbReference type="EMBL" id="RED54962.1"/>
    </source>
</evidence>
<dbReference type="RefSeq" id="WP_181907573.1">
    <property type="nucleotide sequence ID" value="NZ_QRDY01000020.1"/>
</dbReference>
<organism evidence="2 3">
    <name type="scientific">Cohnella lupini</name>
    <dbReference type="NCBI Taxonomy" id="1294267"/>
    <lineage>
        <taxon>Bacteria</taxon>
        <taxon>Bacillati</taxon>
        <taxon>Bacillota</taxon>
        <taxon>Bacilli</taxon>
        <taxon>Bacillales</taxon>
        <taxon>Paenibacillaceae</taxon>
        <taxon>Cohnella</taxon>
    </lineage>
</organism>